<feature type="domain" description="Myb-like" evidence="1">
    <location>
        <begin position="60"/>
        <end position="110"/>
    </location>
</feature>
<feature type="domain" description="HTH myb-type" evidence="2">
    <location>
        <begin position="8"/>
        <end position="63"/>
    </location>
</feature>
<gene>
    <name evidence="3" type="ORF">TRFO_25636</name>
</gene>
<dbReference type="CDD" id="cd00167">
    <property type="entry name" value="SANT"/>
    <property type="match status" value="1"/>
</dbReference>
<evidence type="ECO:0000259" key="1">
    <source>
        <dbReference type="PROSITE" id="PS50090"/>
    </source>
</evidence>
<dbReference type="SUPFAM" id="SSF46689">
    <property type="entry name" value="Homeodomain-like"/>
    <property type="match status" value="1"/>
</dbReference>
<keyword evidence="4" id="KW-1185">Reference proteome</keyword>
<feature type="domain" description="Myb-like" evidence="1">
    <location>
        <begin position="8"/>
        <end position="59"/>
    </location>
</feature>
<dbReference type="InterPro" id="IPR017930">
    <property type="entry name" value="Myb_dom"/>
</dbReference>
<dbReference type="GO" id="GO:0005634">
    <property type="term" value="C:nucleus"/>
    <property type="evidence" value="ECO:0007669"/>
    <property type="project" value="TreeGrafter"/>
</dbReference>
<evidence type="ECO:0000259" key="2">
    <source>
        <dbReference type="PROSITE" id="PS51294"/>
    </source>
</evidence>
<evidence type="ECO:0000313" key="4">
    <source>
        <dbReference type="Proteomes" id="UP000179807"/>
    </source>
</evidence>
<dbReference type="VEuPathDB" id="TrichDB:TRFO_25636"/>
<comment type="caution">
    <text evidence="3">The sequence shown here is derived from an EMBL/GenBank/DDBJ whole genome shotgun (WGS) entry which is preliminary data.</text>
</comment>
<dbReference type="SMART" id="SM00717">
    <property type="entry name" value="SANT"/>
    <property type="match status" value="2"/>
</dbReference>
<dbReference type="InterPro" id="IPR001005">
    <property type="entry name" value="SANT/Myb"/>
</dbReference>
<dbReference type="Gene3D" id="1.10.10.60">
    <property type="entry name" value="Homeodomain-like"/>
    <property type="match status" value="2"/>
</dbReference>
<dbReference type="OrthoDB" id="2143914at2759"/>
<dbReference type="PROSITE" id="PS51294">
    <property type="entry name" value="HTH_MYB"/>
    <property type="match status" value="2"/>
</dbReference>
<dbReference type="EMBL" id="MLAK01000729">
    <property type="protein sequence ID" value="OHT06301.1"/>
    <property type="molecule type" value="Genomic_DNA"/>
</dbReference>
<feature type="domain" description="HTH myb-type" evidence="2">
    <location>
        <begin position="64"/>
        <end position="114"/>
    </location>
</feature>
<sequence length="180" mass="21978">MLSFRSYKVQRNRKLFSNKEDERLKALVAQYGEENWELIFSKMKTRNLRQVKERWYNSLSETVKKEKWTDEEDDLLLTLYDTHGSHWKIYEKYFIGRASYCIRNRYRSLTCRKGIKKKHMKEIQQQLKKTIQHSQRVEQNVNGEQQNDKKMKGFFDSCGIEWESRTEIIHFNECQEDTVF</sequence>
<proteinExistence type="predicted"/>
<dbReference type="AlphaFoldDB" id="A0A1J4KA25"/>
<dbReference type="InterPro" id="IPR009057">
    <property type="entry name" value="Homeodomain-like_sf"/>
</dbReference>
<accession>A0A1J4KA25</accession>
<dbReference type="GO" id="GO:0000981">
    <property type="term" value="F:DNA-binding transcription factor activity, RNA polymerase II-specific"/>
    <property type="evidence" value="ECO:0007669"/>
    <property type="project" value="TreeGrafter"/>
</dbReference>
<reference evidence="3" key="1">
    <citation type="submission" date="2016-10" db="EMBL/GenBank/DDBJ databases">
        <authorList>
            <person name="Benchimol M."/>
            <person name="Almeida L.G."/>
            <person name="Vasconcelos A.T."/>
            <person name="Perreira-Neves A."/>
            <person name="Rosa I.A."/>
            <person name="Tasca T."/>
            <person name="Bogo M.R."/>
            <person name="de Souza W."/>
        </authorList>
    </citation>
    <scope>NUCLEOTIDE SEQUENCE [LARGE SCALE GENOMIC DNA]</scope>
    <source>
        <strain evidence="3">K</strain>
    </source>
</reference>
<dbReference type="PROSITE" id="PS50090">
    <property type="entry name" value="MYB_LIKE"/>
    <property type="match status" value="2"/>
</dbReference>
<protein>
    <submittedName>
        <fullName evidence="3">Myb-like DNA-binding domain containing protein</fullName>
    </submittedName>
</protein>
<dbReference type="PANTHER" id="PTHR45614">
    <property type="entry name" value="MYB PROTEIN-RELATED"/>
    <property type="match status" value="1"/>
</dbReference>
<organism evidence="3 4">
    <name type="scientific">Tritrichomonas foetus</name>
    <dbReference type="NCBI Taxonomy" id="1144522"/>
    <lineage>
        <taxon>Eukaryota</taxon>
        <taxon>Metamonada</taxon>
        <taxon>Parabasalia</taxon>
        <taxon>Tritrichomonadida</taxon>
        <taxon>Tritrichomonadidae</taxon>
        <taxon>Tritrichomonas</taxon>
    </lineage>
</organism>
<dbReference type="GeneID" id="94839185"/>
<dbReference type="Pfam" id="PF13921">
    <property type="entry name" value="Myb_DNA-bind_6"/>
    <property type="match status" value="1"/>
</dbReference>
<dbReference type="GO" id="GO:0000978">
    <property type="term" value="F:RNA polymerase II cis-regulatory region sequence-specific DNA binding"/>
    <property type="evidence" value="ECO:0007669"/>
    <property type="project" value="TreeGrafter"/>
</dbReference>
<dbReference type="Proteomes" id="UP000179807">
    <property type="component" value="Unassembled WGS sequence"/>
</dbReference>
<dbReference type="InterPro" id="IPR050560">
    <property type="entry name" value="MYB_TF"/>
</dbReference>
<dbReference type="RefSeq" id="XP_068359437.1">
    <property type="nucleotide sequence ID" value="XM_068504481.1"/>
</dbReference>
<evidence type="ECO:0000313" key="3">
    <source>
        <dbReference type="EMBL" id="OHT06301.1"/>
    </source>
</evidence>
<dbReference type="PANTHER" id="PTHR45614:SF69">
    <property type="entry name" value="CHROMOSOME UNDETERMINED SCAFFOLD_38, WHOLE GENOME SHOTGUN SEQUENCE"/>
    <property type="match status" value="1"/>
</dbReference>
<name>A0A1J4KA25_9EUKA</name>